<dbReference type="RefSeq" id="WP_205002033.1">
    <property type="nucleotide sequence ID" value="NZ_JAFBER010000001.1"/>
</dbReference>
<dbReference type="Gene3D" id="3.40.630.30">
    <property type="match status" value="1"/>
</dbReference>
<dbReference type="CDD" id="cd04301">
    <property type="entry name" value="NAT_SF"/>
    <property type="match status" value="1"/>
</dbReference>
<keyword evidence="3" id="KW-1185">Reference proteome</keyword>
<dbReference type="Pfam" id="PF13302">
    <property type="entry name" value="Acetyltransf_3"/>
    <property type="match status" value="1"/>
</dbReference>
<evidence type="ECO:0000259" key="1">
    <source>
        <dbReference type="PROSITE" id="PS51186"/>
    </source>
</evidence>
<accession>A0ABS2PVI6</accession>
<sequence length="129" mass="15134">MKKSNTPTIETDRFILRKFSDNDLQDMYEIYHDEEVNKYLPWFPFQSIEETKEYLYNNIYKEYEQEIAYRYAIEEKASHKVIGYIGVSGINKEKGSAELGYGLIKSRWGKGIATEAGKALLERLKQNGF</sequence>
<proteinExistence type="predicted"/>
<dbReference type="Proteomes" id="UP000808914">
    <property type="component" value="Unassembled WGS sequence"/>
</dbReference>
<dbReference type="SUPFAM" id="SSF55729">
    <property type="entry name" value="Acyl-CoA N-acyltransferases (Nat)"/>
    <property type="match status" value="1"/>
</dbReference>
<dbReference type="PANTHER" id="PTHR43792">
    <property type="entry name" value="GNAT FAMILY, PUTATIVE (AFU_ORTHOLOGUE AFUA_3G00765)-RELATED-RELATED"/>
    <property type="match status" value="1"/>
</dbReference>
<evidence type="ECO:0000313" key="3">
    <source>
        <dbReference type="Proteomes" id="UP000808914"/>
    </source>
</evidence>
<reference evidence="2 3" key="1">
    <citation type="submission" date="2021-01" db="EMBL/GenBank/DDBJ databases">
        <title>Genomic Encyclopedia of Type Strains, Phase IV (KMG-IV): sequencing the most valuable type-strain genomes for metagenomic binning, comparative biology and taxonomic classification.</title>
        <authorList>
            <person name="Goeker M."/>
        </authorList>
    </citation>
    <scope>NUCLEOTIDE SEQUENCE [LARGE SCALE GENOMIC DNA]</scope>
    <source>
        <strain evidence="2 3">DSM 28236</strain>
    </source>
</reference>
<dbReference type="InterPro" id="IPR016181">
    <property type="entry name" value="Acyl_CoA_acyltransferase"/>
</dbReference>
<name>A0ABS2PVI6_9BACL</name>
<protein>
    <submittedName>
        <fullName evidence="2">RimJ/RimL family protein N-acetyltransferase</fullName>
    </submittedName>
</protein>
<dbReference type="EMBL" id="JAFBER010000001">
    <property type="protein sequence ID" value="MBM7644071.1"/>
    <property type="molecule type" value="Genomic_DNA"/>
</dbReference>
<gene>
    <name evidence="2" type="ORF">JOD45_000262</name>
</gene>
<evidence type="ECO:0000313" key="2">
    <source>
        <dbReference type="EMBL" id="MBM7644071.1"/>
    </source>
</evidence>
<dbReference type="InterPro" id="IPR051531">
    <property type="entry name" value="N-acetyltransferase"/>
</dbReference>
<comment type="caution">
    <text evidence="2">The sequence shown here is derived from an EMBL/GenBank/DDBJ whole genome shotgun (WGS) entry which is preliminary data.</text>
</comment>
<dbReference type="PANTHER" id="PTHR43792:SF1">
    <property type="entry name" value="N-ACETYLTRANSFERASE DOMAIN-CONTAINING PROTEIN"/>
    <property type="match status" value="1"/>
</dbReference>
<dbReference type="InterPro" id="IPR000182">
    <property type="entry name" value="GNAT_dom"/>
</dbReference>
<dbReference type="PROSITE" id="PS51186">
    <property type="entry name" value="GNAT"/>
    <property type="match status" value="1"/>
</dbReference>
<feature type="domain" description="N-acetyltransferase" evidence="1">
    <location>
        <begin position="14"/>
        <end position="129"/>
    </location>
</feature>
<organism evidence="2 3">
    <name type="scientific">Scopulibacillus daqui</name>
    <dbReference type="NCBI Taxonomy" id="1469162"/>
    <lineage>
        <taxon>Bacteria</taxon>
        <taxon>Bacillati</taxon>
        <taxon>Bacillota</taxon>
        <taxon>Bacilli</taxon>
        <taxon>Bacillales</taxon>
        <taxon>Sporolactobacillaceae</taxon>
        <taxon>Scopulibacillus</taxon>
    </lineage>
</organism>